<protein>
    <recommendedName>
        <fullName evidence="3">DUF72 domain-containing protein</fullName>
    </recommendedName>
</protein>
<organism evidence="1 2">
    <name type="scientific">Candidatus Woykebacteria bacterium GWA1_44_8</name>
    <dbReference type="NCBI Taxonomy" id="1802591"/>
    <lineage>
        <taxon>Bacteria</taxon>
        <taxon>Candidatus Woykeibacteriota</taxon>
    </lineage>
</organism>
<evidence type="ECO:0008006" key="3">
    <source>
        <dbReference type="Google" id="ProtNLM"/>
    </source>
</evidence>
<gene>
    <name evidence="1" type="ORF">A2113_04530</name>
</gene>
<name>A0A1G1W4M7_9BACT</name>
<sequence>MAKAFIGTSGWVYDDWWGRFYPPNLKPEERLEHYAKSFDTVELNASFYHLPRKKTFENWAKKTPREFVFAVKISKYITQNLKLKNALAPTKLFLQEASGLGNKLSVVLVQLPPNFGANKERLENFLKVLSNGFGLTTATFQTCAPTESGSPRLLIKATKNSEERMESGLAQTGEKTAGSQNLIRLPRFAFEFRHESWLNEEIYGLLRKYSAGFVIQDSVHWPTAEVVTSGFVYLRFHGPGALYSSNYPDPQLKRWAEKIKKWLSEGLDVYGYFNNDVNAFAVHNALKLRDLVSKA</sequence>
<evidence type="ECO:0000313" key="1">
    <source>
        <dbReference type="EMBL" id="OGY22583.1"/>
    </source>
</evidence>
<evidence type="ECO:0000313" key="2">
    <source>
        <dbReference type="Proteomes" id="UP000176299"/>
    </source>
</evidence>
<dbReference type="Pfam" id="PF01904">
    <property type="entry name" value="DUF72"/>
    <property type="match status" value="1"/>
</dbReference>
<dbReference type="Proteomes" id="UP000176299">
    <property type="component" value="Unassembled WGS sequence"/>
</dbReference>
<dbReference type="EMBL" id="MHCN01000004">
    <property type="protein sequence ID" value="OGY22583.1"/>
    <property type="molecule type" value="Genomic_DNA"/>
</dbReference>
<comment type="caution">
    <text evidence="1">The sequence shown here is derived from an EMBL/GenBank/DDBJ whole genome shotgun (WGS) entry which is preliminary data.</text>
</comment>
<dbReference type="SUPFAM" id="SSF117396">
    <property type="entry name" value="TM1631-like"/>
    <property type="match status" value="1"/>
</dbReference>
<reference evidence="1 2" key="1">
    <citation type="journal article" date="2016" name="Nat. Commun.">
        <title>Thousands of microbial genomes shed light on interconnected biogeochemical processes in an aquifer system.</title>
        <authorList>
            <person name="Anantharaman K."/>
            <person name="Brown C.T."/>
            <person name="Hug L.A."/>
            <person name="Sharon I."/>
            <person name="Castelle C.J."/>
            <person name="Probst A.J."/>
            <person name="Thomas B.C."/>
            <person name="Singh A."/>
            <person name="Wilkins M.J."/>
            <person name="Karaoz U."/>
            <person name="Brodie E.L."/>
            <person name="Williams K.H."/>
            <person name="Hubbard S.S."/>
            <person name="Banfield J.F."/>
        </authorList>
    </citation>
    <scope>NUCLEOTIDE SEQUENCE [LARGE SCALE GENOMIC DNA]</scope>
</reference>
<dbReference type="Gene3D" id="3.20.20.410">
    <property type="entry name" value="Protein of unknown function UPF0759"/>
    <property type="match status" value="1"/>
</dbReference>
<accession>A0A1G1W4M7</accession>
<dbReference type="PANTHER" id="PTHR30348:SF4">
    <property type="entry name" value="DUF72 DOMAIN-CONTAINING PROTEIN"/>
    <property type="match status" value="1"/>
</dbReference>
<dbReference type="InterPro" id="IPR036520">
    <property type="entry name" value="UPF0759_sf"/>
</dbReference>
<dbReference type="AlphaFoldDB" id="A0A1G1W4M7"/>
<dbReference type="InterPro" id="IPR002763">
    <property type="entry name" value="DUF72"/>
</dbReference>
<proteinExistence type="predicted"/>
<dbReference type="STRING" id="1802591.A2113_04530"/>
<dbReference type="PANTHER" id="PTHR30348">
    <property type="entry name" value="UNCHARACTERIZED PROTEIN YECE"/>
    <property type="match status" value="1"/>
</dbReference>